<reference evidence="2" key="1">
    <citation type="submission" date="2015-06" db="EMBL/GenBank/DDBJ databases">
        <authorList>
            <person name="Lim Y.L."/>
            <person name="Ee R."/>
            <person name="Yong D."/>
            <person name="How K.Y."/>
            <person name="Yin W.F."/>
            <person name="Chan K.G."/>
        </authorList>
    </citation>
    <scope>NUCLEOTIDE SEQUENCE [LARGE SCALE GENOMIC DNA]</scope>
    <source>
        <strain evidence="2">DSM 25325</strain>
    </source>
</reference>
<dbReference type="PATRIC" id="fig|445709.3.peg.140"/>
<keyword evidence="2" id="KW-1185">Reference proteome</keyword>
<sequence length="138" mass="15759">MPMLIHHIDAIARQKGRDVVFVTFPECDSWLEESPIDYAQCAARDVVITWLDGNRIGWLPCAKFADENFIGAYTGDVYVDVPFDPGNEAYRQVKEFLEYPDGTSKIEGARFSYLPLAIAMTNSHHDKPGFWEEWAKAR</sequence>
<dbReference type="OrthoDB" id="6708558at2"/>
<accession>A0A0G3ENT2</accession>
<dbReference type="AlphaFoldDB" id="A0A0G3ENT2"/>
<dbReference type="RefSeq" id="WP_047212471.1">
    <property type="nucleotide sequence ID" value="NZ_CP011568.3"/>
</dbReference>
<gene>
    <name evidence="1" type="ORF">ABW99_00610</name>
</gene>
<organism evidence="1 2">
    <name type="scientific">Pandoraea thiooxydans</name>
    <dbReference type="NCBI Taxonomy" id="445709"/>
    <lineage>
        <taxon>Bacteria</taxon>
        <taxon>Pseudomonadati</taxon>
        <taxon>Pseudomonadota</taxon>
        <taxon>Betaproteobacteria</taxon>
        <taxon>Burkholderiales</taxon>
        <taxon>Burkholderiaceae</taxon>
        <taxon>Pandoraea</taxon>
    </lineage>
</organism>
<proteinExistence type="predicted"/>
<evidence type="ECO:0000313" key="1">
    <source>
        <dbReference type="EMBL" id="AKJ66952.1"/>
    </source>
</evidence>
<evidence type="ECO:0000313" key="2">
    <source>
        <dbReference type="Proteomes" id="UP000036700"/>
    </source>
</evidence>
<dbReference type="KEGG" id="ptx:ABW99_00610"/>
<protein>
    <submittedName>
        <fullName evidence="1">Uncharacterized protein</fullName>
    </submittedName>
</protein>
<name>A0A0G3ENT2_9BURK</name>
<dbReference type="Proteomes" id="UP000036700">
    <property type="component" value="Chromosome"/>
</dbReference>
<dbReference type="EMBL" id="CP011568">
    <property type="protein sequence ID" value="AKJ66952.1"/>
    <property type="molecule type" value="Genomic_DNA"/>
</dbReference>